<dbReference type="WBParaSite" id="L893_g29269.t1">
    <property type="protein sequence ID" value="L893_g29269.t1"/>
    <property type="gene ID" value="L893_g29269"/>
</dbReference>
<sequence length="77" mass="8358">MESSAESPTNEAAAEKKQCLMTLLLCPSTLSKTSSHSFAHGCCTSLANYIELRAQRLTPLMHKAVVVSHKKSLKSSH</sequence>
<organism evidence="1 2">
    <name type="scientific">Steinernema glaseri</name>
    <dbReference type="NCBI Taxonomy" id="37863"/>
    <lineage>
        <taxon>Eukaryota</taxon>
        <taxon>Metazoa</taxon>
        <taxon>Ecdysozoa</taxon>
        <taxon>Nematoda</taxon>
        <taxon>Chromadorea</taxon>
        <taxon>Rhabditida</taxon>
        <taxon>Tylenchina</taxon>
        <taxon>Panagrolaimomorpha</taxon>
        <taxon>Strongyloidoidea</taxon>
        <taxon>Steinernematidae</taxon>
        <taxon>Steinernema</taxon>
    </lineage>
</organism>
<accession>A0A1I7ZS49</accession>
<protein>
    <submittedName>
        <fullName evidence="2">Ovule protein</fullName>
    </submittedName>
</protein>
<evidence type="ECO:0000313" key="1">
    <source>
        <dbReference type="Proteomes" id="UP000095287"/>
    </source>
</evidence>
<name>A0A1I7ZS49_9BILA</name>
<keyword evidence="1" id="KW-1185">Reference proteome</keyword>
<proteinExistence type="predicted"/>
<reference evidence="2" key="1">
    <citation type="submission" date="2016-11" db="UniProtKB">
        <authorList>
            <consortium name="WormBaseParasite"/>
        </authorList>
    </citation>
    <scope>IDENTIFICATION</scope>
</reference>
<dbReference type="Proteomes" id="UP000095287">
    <property type="component" value="Unplaced"/>
</dbReference>
<evidence type="ECO:0000313" key="2">
    <source>
        <dbReference type="WBParaSite" id="L893_g29269.t1"/>
    </source>
</evidence>
<dbReference type="AlphaFoldDB" id="A0A1I7ZS49"/>